<feature type="transmembrane region" description="Helical" evidence="1">
    <location>
        <begin position="41"/>
        <end position="60"/>
    </location>
</feature>
<feature type="transmembrane region" description="Helical" evidence="1">
    <location>
        <begin position="192"/>
        <end position="214"/>
    </location>
</feature>
<name>A0ABU1JBB9_9MICC</name>
<dbReference type="EMBL" id="JAVDQF010000001">
    <property type="protein sequence ID" value="MDR6269718.1"/>
    <property type="molecule type" value="Genomic_DNA"/>
</dbReference>
<gene>
    <name evidence="2" type="ORF">JOE69_001956</name>
</gene>
<protein>
    <recommendedName>
        <fullName evidence="4">ABC transporter permease</fullName>
    </recommendedName>
</protein>
<evidence type="ECO:0000256" key="1">
    <source>
        <dbReference type="SAM" id="Phobius"/>
    </source>
</evidence>
<keyword evidence="1" id="KW-0812">Transmembrane</keyword>
<feature type="transmembrane region" description="Helical" evidence="1">
    <location>
        <begin position="221"/>
        <end position="241"/>
    </location>
</feature>
<comment type="caution">
    <text evidence="2">The sequence shown here is derived from an EMBL/GenBank/DDBJ whole genome shotgun (WGS) entry which is preliminary data.</text>
</comment>
<keyword evidence="1" id="KW-1133">Transmembrane helix</keyword>
<keyword evidence="1" id="KW-0472">Membrane</keyword>
<dbReference type="Proteomes" id="UP001185069">
    <property type="component" value="Unassembled WGS sequence"/>
</dbReference>
<evidence type="ECO:0000313" key="2">
    <source>
        <dbReference type="EMBL" id="MDR6269718.1"/>
    </source>
</evidence>
<keyword evidence="3" id="KW-1185">Reference proteome</keyword>
<evidence type="ECO:0000313" key="3">
    <source>
        <dbReference type="Proteomes" id="UP001185069"/>
    </source>
</evidence>
<evidence type="ECO:0008006" key="4">
    <source>
        <dbReference type="Google" id="ProtNLM"/>
    </source>
</evidence>
<sequence>MSHAIATAPARTSSAGTRGLSFIGVLRSESIKFWTLLSTKLLLAVTFVAMVGIGSLAAWLRATAFTEMTRNVTGPNGEVVPSGLTLQQVLDNPPRGLEISGIPVAGLQIGVLILGALAVLFIASEYGTGMIRSTFAAVPGRIQAFLAKAVVLVVVSYVLTLVAAFVTFALAVPILNGYNIEISLSQNGVLQGILLGGLYVAGVAVIGLSLGVLLRSSAGAIIVVMALMFVLPFAAQAAQLIPGEFWKHVQEYLPSFAGGRMLEVTQINGLIDPGVGGLIFLAWIALFTIPAMIVLKRRDA</sequence>
<dbReference type="RefSeq" id="WP_309798261.1">
    <property type="nucleotide sequence ID" value="NZ_BAAAHY010000005.1"/>
</dbReference>
<feature type="transmembrane region" description="Helical" evidence="1">
    <location>
        <begin position="145"/>
        <end position="172"/>
    </location>
</feature>
<reference evidence="2 3" key="1">
    <citation type="submission" date="2023-07" db="EMBL/GenBank/DDBJ databases">
        <title>Sequencing the genomes of 1000 actinobacteria strains.</title>
        <authorList>
            <person name="Klenk H.-P."/>
        </authorList>
    </citation>
    <scope>NUCLEOTIDE SEQUENCE [LARGE SCALE GENOMIC DNA]</scope>
    <source>
        <strain evidence="2 3">DSM 14555</strain>
    </source>
</reference>
<accession>A0ABU1JBB9</accession>
<feature type="transmembrane region" description="Helical" evidence="1">
    <location>
        <begin position="102"/>
        <end position="124"/>
    </location>
</feature>
<feature type="transmembrane region" description="Helical" evidence="1">
    <location>
        <begin position="275"/>
        <end position="295"/>
    </location>
</feature>
<proteinExistence type="predicted"/>
<organism evidence="2 3">
    <name type="scientific">Arthrobacter russicus</name>
    <dbReference type="NCBI Taxonomy" id="172040"/>
    <lineage>
        <taxon>Bacteria</taxon>
        <taxon>Bacillati</taxon>
        <taxon>Actinomycetota</taxon>
        <taxon>Actinomycetes</taxon>
        <taxon>Micrococcales</taxon>
        <taxon>Micrococcaceae</taxon>
        <taxon>Arthrobacter</taxon>
    </lineage>
</organism>